<accession>H3SHJ6</accession>
<gene>
    <name evidence="1" type="ORF">PDENDC454_15047</name>
</gene>
<evidence type="ECO:0000313" key="1">
    <source>
        <dbReference type="EMBL" id="EHQ61456.1"/>
    </source>
</evidence>
<sequence>MRPILKIDVDKAQLYYDYERPDTLESRILDLCKENVEIKLALAELAEAQEKDNTDTHLALTEVAETQEKDITNMQMALAELVEMSEGGEM</sequence>
<dbReference type="Proteomes" id="UP000003900">
    <property type="component" value="Unassembled WGS sequence"/>
</dbReference>
<comment type="caution">
    <text evidence="1">The sequence shown here is derived from an EMBL/GenBank/DDBJ whole genome shotgun (WGS) entry which is preliminary data.</text>
</comment>
<keyword evidence="2" id="KW-1185">Reference proteome</keyword>
<reference evidence="1 2" key="1">
    <citation type="journal article" date="2012" name="J. Bacteriol.">
        <title>Genome Sequence of the Pattern-Forming Social Bacterium Paenibacillus dendritiformis C454 Chiral Morphotype.</title>
        <authorList>
            <person name="Sirota-Madi A."/>
            <person name="Olender T."/>
            <person name="Helman Y."/>
            <person name="Brainis I."/>
            <person name="Finkelshtein A."/>
            <person name="Roth D."/>
            <person name="Hagai E."/>
            <person name="Leshkowitz D."/>
            <person name="Brodsky L."/>
            <person name="Galatenko V."/>
            <person name="Nikolaev V."/>
            <person name="Gutnick D.L."/>
            <person name="Lancet D."/>
            <person name="Ben-Jacob E."/>
        </authorList>
    </citation>
    <scope>NUCLEOTIDE SEQUENCE [LARGE SCALE GENOMIC DNA]</scope>
    <source>
        <strain evidence="1 2">C454</strain>
    </source>
</reference>
<dbReference type="STRING" id="1131935.PDENDC454_15047"/>
<evidence type="ECO:0000313" key="2">
    <source>
        <dbReference type="Proteomes" id="UP000003900"/>
    </source>
</evidence>
<protein>
    <submittedName>
        <fullName evidence="1">Uncharacterized protein</fullName>
    </submittedName>
</protein>
<proteinExistence type="predicted"/>
<dbReference type="EMBL" id="AHKH01000037">
    <property type="protein sequence ID" value="EHQ61456.1"/>
    <property type="molecule type" value="Genomic_DNA"/>
</dbReference>
<name>H3SHJ6_9BACL</name>
<dbReference type="AlphaFoldDB" id="H3SHJ6"/>
<organism evidence="1 2">
    <name type="scientific">Paenibacillus dendritiformis C454</name>
    <dbReference type="NCBI Taxonomy" id="1131935"/>
    <lineage>
        <taxon>Bacteria</taxon>
        <taxon>Bacillati</taxon>
        <taxon>Bacillota</taxon>
        <taxon>Bacilli</taxon>
        <taxon>Bacillales</taxon>
        <taxon>Paenibacillaceae</taxon>
        <taxon>Paenibacillus</taxon>
    </lineage>
</organism>